<dbReference type="PANTHER" id="PTHR33143:SF6">
    <property type="entry name" value="OS08G0102900 PROTEIN"/>
    <property type="match status" value="1"/>
</dbReference>
<protein>
    <submittedName>
        <fullName evidence="3">Protein MKS1</fullName>
    </submittedName>
</protein>
<sequence>MDPSESRPSPRRELQLQGPRPTPLKVRKDSYMIKKPPIHPPHQPNLQSHQPQPQPHQRREPIIIYAVSPKVIHASAADFMSLVQRLTGPSPRAASAAATTDGAPSPAARLASVEHCARRAEAAAPSDFDEARIEFGGAAPGILSPLPTCLPPISPSLFLSPVAAPASAGGADGGSLGFLHELSPMFNNNFNFNYNYNNNNINNNNNRGIVESVFMPSPSNFMPSPSTWEFINQFSDF</sequence>
<evidence type="ECO:0000256" key="1">
    <source>
        <dbReference type="SAM" id="MobiDB-lite"/>
    </source>
</evidence>
<feature type="region of interest" description="Disordered" evidence="1">
    <location>
        <begin position="1"/>
        <end position="57"/>
    </location>
</feature>
<feature type="domain" description="VQ" evidence="2">
    <location>
        <begin position="67"/>
        <end position="90"/>
    </location>
</feature>
<dbReference type="PANTHER" id="PTHR33143">
    <property type="entry name" value="F16F4.1 PROTEIN-RELATED"/>
    <property type="match status" value="1"/>
</dbReference>
<reference evidence="3" key="1">
    <citation type="journal article" date="2023" name="Nat. Commun.">
        <title>Diploid and tetraploid genomes of Acorus and the evolution of monocots.</title>
        <authorList>
            <person name="Ma L."/>
            <person name="Liu K.W."/>
            <person name="Li Z."/>
            <person name="Hsiao Y.Y."/>
            <person name="Qi Y."/>
            <person name="Fu T."/>
            <person name="Tang G.D."/>
            <person name="Zhang D."/>
            <person name="Sun W.H."/>
            <person name="Liu D.K."/>
            <person name="Li Y."/>
            <person name="Chen G.Z."/>
            <person name="Liu X.D."/>
            <person name="Liao X.Y."/>
            <person name="Jiang Y.T."/>
            <person name="Yu X."/>
            <person name="Hao Y."/>
            <person name="Huang J."/>
            <person name="Zhao X.W."/>
            <person name="Ke S."/>
            <person name="Chen Y.Y."/>
            <person name="Wu W.L."/>
            <person name="Hsu J.L."/>
            <person name="Lin Y.F."/>
            <person name="Huang M.D."/>
            <person name="Li C.Y."/>
            <person name="Huang L."/>
            <person name="Wang Z.W."/>
            <person name="Zhao X."/>
            <person name="Zhong W.Y."/>
            <person name="Peng D.H."/>
            <person name="Ahmad S."/>
            <person name="Lan S."/>
            <person name="Zhang J.S."/>
            <person name="Tsai W.C."/>
            <person name="Van de Peer Y."/>
            <person name="Liu Z.J."/>
        </authorList>
    </citation>
    <scope>NUCLEOTIDE SEQUENCE</scope>
    <source>
        <strain evidence="3">CP</strain>
    </source>
</reference>
<dbReference type="EMBL" id="JAUJYO010000013">
    <property type="protein sequence ID" value="KAK1299612.1"/>
    <property type="molecule type" value="Genomic_DNA"/>
</dbReference>
<evidence type="ECO:0000313" key="4">
    <source>
        <dbReference type="Proteomes" id="UP001180020"/>
    </source>
</evidence>
<accession>A0AAV9DFF8</accession>
<proteinExistence type="predicted"/>
<reference evidence="3" key="2">
    <citation type="submission" date="2023-06" db="EMBL/GenBank/DDBJ databases">
        <authorList>
            <person name="Ma L."/>
            <person name="Liu K.-W."/>
            <person name="Li Z."/>
            <person name="Hsiao Y.-Y."/>
            <person name="Qi Y."/>
            <person name="Fu T."/>
            <person name="Tang G."/>
            <person name="Zhang D."/>
            <person name="Sun W.-H."/>
            <person name="Liu D.-K."/>
            <person name="Li Y."/>
            <person name="Chen G.-Z."/>
            <person name="Liu X.-D."/>
            <person name="Liao X.-Y."/>
            <person name="Jiang Y.-T."/>
            <person name="Yu X."/>
            <person name="Hao Y."/>
            <person name="Huang J."/>
            <person name="Zhao X.-W."/>
            <person name="Ke S."/>
            <person name="Chen Y.-Y."/>
            <person name="Wu W.-L."/>
            <person name="Hsu J.-L."/>
            <person name="Lin Y.-F."/>
            <person name="Huang M.-D."/>
            <person name="Li C.-Y."/>
            <person name="Huang L."/>
            <person name="Wang Z.-W."/>
            <person name="Zhao X."/>
            <person name="Zhong W.-Y."/>
            <person name="Peng D.-H."/>
            <person name="Ahmad S."/>
            <person name="Lan S."/>
            <person name="Zhang J.-S."/>
            <person name="Tsai W.-C."/>
            <person name="Van De Peer Y."/>
            <person name="Liu Z.-J."/>
        </authorList>
    </citation>
    <scope>NUCLEOTIDE SEQUENCE</scope>
    <source>
        <strain evidence="3">CP</strain>
        <tissue evidence="3">Leaves</tissue>
    </source>
</reference>
<organism evidence="3 4">
    <name type="scientific">Acorus calamus</name>
    <name type="common">Sweet flag</name>
    <dbReference type="NCBI Taxonomy" id="4465"/>
    <lineage>
        <taxon>Eukaryota</taxon>
        <taxon>Viridiplantae</taxon>
        <taxon>Streptophyta</taxon>
        <taxon>Embryophyta</taxon>
        <taxon>Tracheophyta</taxon>
        <taxon>Spermatophyta</taxon>
        <taxon>Magnoliopsida</taxon>
        <taxon>Liliopsida</taxon>
        <taxon>Acoraceae</taxon>
        <taxon>Acorus</taxon>
    </lineage>
</organism>
<dbReference type="Proteomes" id="UP001180020">
    <property type="component" value="Unassembled WGS sequence"/>
</dbReference>
<dbReference type="GO" id="GO:0005634">
    <property type="term" value="C:nucleus"/>
    <property type="evidence" value="ECO:0007669"/>
    <property type="project" value="TreeGrafter"/>
</dbReference>
<dbReference type="InterPro" id="IPR039607">
    <property type="entry name" value="VQ_8/17/18/20/21/25"/>
</dbReference>
<evidence type="ECO:0000259" key="2">
    <source>
        <dbReference type="Pfam" id="PF05678"/>
    </source>
</evidence>
<name>A0AAV9DFF8_ACOCL</name>
<keyword evidence="4" id="KW-1185">Reference proteome</keyword>
<dbReference type="AlphaFoldDB" id="A0AAV9DFF8"/>
<gene>
    <name evidence="3" type="primary">MKS1</name>
    <name evidence="3" type="ORF">QJS10_CPB13g01452</name>
</gene>
<dbReference type="InterPro" id="IPR008889">
    <property type="entry name" value="VQ"/>
</dbReference>
<dbReference type="Pfam" id="PF05678">
    <property type="entry name" value="VQ"/>
    <property type="match status" value="1"/>
</dbReference>
<comment type="caution">
    <text evidence="3">The sequence shown here is derived from an EMBL/GenBank/DDBJ whole genome shotgun (WGS) entry which is preliminary data.</text>
</comment>
<evidence type="ECO:0000313" key="3">
    <source>
        <dbReference type="EMBL" id="KAK1299612.1"/>
    </source>
</evidence>
<feature type="compositionally biased region" description="Basic and acidic residues" evidence="1">
    <location>
        <begin position="1"/>
        <end position="14"/>
    </location>
</feature>